<name>A0A1G8MYF1_9NOCA</name>
<dbReference type="PANTHER" id="PTHR37828:SF1">
    <property type="entry name" value="YCII-RELATED DOMAIN-CONTAINING PROTEIN"/>
    <property type="match status" value="1"/>
</dbReference>
<protein>
    <recommendedName>
        <fullName evidence="2">YCII-related domain-containing protein</fullName>
    </recommendedName>
</protein>
<organism evidence="3 4">
    <name type="scientific">Rhodococcus triatomae</name>
    <dbReference type="NCBI Taxonomy" id="300028"/>
    <lineage>
        <taxon>Bacteria</taxon>
        <taxon>Bacillati</taxon>
        <taxon>Actinomycetota</taxon>
        <taxon>Actinomycetes</taxon>
        <taxon>Mycobacteriales</taxon>
        <taxon>Nocardiaceae</taxon>
        <taxon>Rhodococcus</taxon>
    </lineage>
</organism>
<evidence type="ECO:0000259" key="2">
    <source>
        <dbReference type="Pfam" id="PF03795"/>
    </source>
</evidence>
<dbReference type="EMBL" id="FNDN01000010">
    <property type="protein sequence ID" value="SDI73011.1"/>
    <property type="molecule type" value="Genomic_DNA"/>
</dbReference>
<accession>A0A1G8MYF1</accession>
<dbReference type="InterPro" id="IPR011008">
    <property type="entry name" value="Dimeric_a/b-barrel"/>
</dbReference>
<reference evidence="3 4" key="1">
    <citation type="submission" date="2016-10" db="EMBL/GenBank/DDBJ databases">
        <authorList>
            <person name="de Groot N.N."/>
        </authorList>
    </citation>
    <scope>NUCLEOTIDE SEQUENCE [LARGE SCALE GENOMIC DNA]</scope>
    <source>
        <strain evidence="3 4">DSM 44892</strain>
    </source>
</reference>
<dbReference type="InterPro" id="IPR005545">
    <property type="entry name" value="YCII"/>
</dbReference>
<keyword evidence="4" id="KW-1185">Reference proteome</keyword>
<dbReference type="Proteomes" id="UP000183263">
    <property type="component" value="Unassembled WGS sequence"/>
</dbReference>
<dbReference type="Gene3D" id="3.30.70.1060">
    <property type="entry name" value="Dimeric alpha+beta barrel"/>
    <property type="match status" value="1"/>
</dbReference>
<dbReference type="AlphaFoldDB" id="A0A1G8MYF1"/>
<dbReference type="SUPFAM" id="SSF54909">
    <property type="entry name" value="Dimeric alpha+beta barrel"/>
    <property type="match status" value="1"/>
</dbReference>
<sequence>MALFVVEYTYSAATTAGRDEHRPSHRAWLADLVERRIVLSSGPFADGAGAFIVVDAADRDTVSLLFTHDPFAKAGLVDRVRIVEWTPVLGRFS</sequence>
<dbReference type="Pfam" id="PF03795">
    <property type="entry name" value="YCII"/>
    <property type="match status" value="1"/>
</dbReference>
<proteinExistence type="inferred from homology"/>
<gene>
    <name evidence="3" type="ORF">SAMN05444695_110122</name>
</gene>
<dbReference type="OrthoDB" id="8968203at2"/>
<evidence type="ECO:0000313" key="3">
    <source>
        <dbReference type="EMBL" id="SDI73011.1"/>
    </source>
</evidence>
<dbReference type="RefSeq" id="WP_072738711.1">
    <property type="nucleotide sequence ID" value="NZ_CP048813.1"/>
</dbReference>
<evidence type="ECO:0000313" key="4">
    <source>
        <dbReference type="Proteomes" id="UP000183263"/>
    </source>
</evidence>
<comment type="similarity">
    <text evidence="1">Belongs to the YciI family.</text>
</comment>
<feature type="domain" description="YCII-related" evidence="2">
    <location>
        <begin position="4"/>
        <end position="86"/>
    </location>
</feature>
<evidence type="ECO:0000256" key="1">
    <source>
        <dbReference type="ARBA" id="ARBA00007689"/>
    </source>
</evidence>
<dbReference type="PANTHER" id="PTHR37828">
    <property type="entry name" value="GSR2449 PROTEIN"/>
    <property type="match status" value="1"/>
</dbReference>